<keyword evidence="2" id="KW-1185">Reference proteome</keyword>
<sequence>MCKAALARREGAAFDQEVSGFLNTEKRRPTLPSCPLVYHHGFTKKCLLLFIFSESSVLVKHLHVLHRHIKELRQQLLSNMQGFILLCIHLVEAQTLQIFSSPQDSWNVLWQSLTSELDRSAAAALLKQWCGAQPVLE</sequence>
<gene>
    <name evidence="1" type="ORF">H920_05070</name>
</gene>
<dbReference type="Proteomes" id="UP000028990">
    <property type="component" value="Unassembled WGS sequence"/>
</dbReference>
<evidence type="ECO:0000313" key="2">
    <source>
        <dbReference type="Proteomes" id="UP000028990"/>
    </source>
</evidence>
<name>A0A091DSR9_FUKDA</name>
<dbReference type="EMBL" id="KN122083">
    <property type="protein sequence ID" value="KFO33533.1"/>
    <property type="molecule type" value="Genomic_DNA"/>
</dbReference>
<evidence type="ECO:0000313" key="1">
    <source>
        <dbReference type="EMBL" id="KFO33533.1"/>
    </source>
</evidence>
<proteinExistence type="predicted"/>
<protein>
    <submittedName>
        <fullName evidence="1">Uncharacterized protein</fullName>
    </submittedName>
</protein>
<dbReference type="AlphaFoldDB" id="A0A091DSR9"/>
<organism evidence="1 2">
    <name type="scientific">Fukomys damarensis</name>
    <name type="common">Damaraland mole rat</name>
    <name type="synonym">Cryptomys damarensis</name>
    <dbReference type="NCBI Taxonomy" id="885580"/>
    <lineage>
        <taxon>Eukaryota</taxon>
        <taxon>Metazoa</taxon>
        <taxon>Chordata</taxon>
        <taxon>Craniata</taxon>
        <taxon>Vertebrata</taxon>
        <taxon>Euteleostomi</taxon>
        <taxon>Mammalia</taxon>
        <taxon>Eutheria</taxon>
        <taxon>Euarchontoglires</taxon>
        <taxon>Glires</taxon>
        <taxon>Rodentia</taxon>
        <taxon>Hystricomorpha</taxon>
        <taxon>Bathyergidae</taxon>
        <taxon>Fukomys</taxon>
    </lineage>
</organism>
<reference evidence="1 2" key="1">
    <citation type="submission" date="2013-11" db="EMBL/GenBank/DDBJ databases">
        <title>The Damaraland mole rat (Fukomys damarensis) genome and evolution of African mole rats.</title>
        <authorList>
            <person name="Gladyshev V.N."/>
            <person name="Fang X."/>
        </authorList>
    </citation>
    <scope>NUCLEOTIDE SEQUENCE [LARGE SCALE GENOMIC DNA]</scope>
    <source>
        <tissue evidence="1">Liver</tissue>
    </source>
</reference>
<accession>A0A091DSR9</accession>